<keyword evidence="7" id="KW-0539">Nucleus</keyword>
<dbReference type="AlphaFoldDB" id="A0A9P8YAG3"/>
<comment type="caution">
    <text evidence="10">The sequence shown here is derived from an EMBL/GenBank/DDBJ whole genome shotgun (WGS) entry which is preliminary data.</text>
</comment>
<feature type="domain" description="U4/U6.U5 small nuclear ribonucleoprotein 27kDa protein" evidence="9">
    <location>
        <begin position="249"/>
        <end position="300"/>
    </location>
</feature>
<evidence type="ECO:0000259" key="9">
    <source>
        <dbReference type="Pfam" id="PF08648"/>
    </source>
</evidence>
<dbReference type="EMBL" id="JAGTJQ010000004">
    <property type="protein sequence ID" value="KAH7032774.1"/>
    <property type="molecule type" value="Genomic_DNA"/>
</dbReference>
<dbReference type="InterPro" id="IPR013957">
    <property type="entry name" value="SNRNP27"/>
</dbReference>
<dbReference type="OrthoDB" id="21368at2759"/>
<evidence type="ECO:0000256" key="2">
    <source>
        <dbReference type="ARBA" id="ARBA00004123"/>
    </source>
</evidence>
<proteinExistence type="inferred from homology"/>
<dbReference type="RefSeq" id="XP_046013606.1">
    <property type="nucleotide sequence ID" value="XM_046153493.1"/>
</dbReference>
<feature type="compositionally biased region" description="Polar residues" evidence="8">
    <location>
        <begin position="157"/>
        <end position="167"/>
    </location>
</feature>
<dbReference type="PANTHER" id="PTHR31077">
    <property type="entry name" value="U4/U6.U5 SMALL NUCLEAR RIBONUCLEOPROTEIN 27 KDA PROTEIN"/>
    <property type="match status" value="1"/>
</dbReference>
<dbReference type="GeneID" id="70183039"/>
<feature type="compositionally biased region" description="Basic and acidic residues" evidence="8">
    <location>
        <begin position="208"/>
        <end position="223"/>
    </location>
</feature>
<evidence type="ECO:0000256" key="8">
    <source>
        <dbReference type="SAM" id="MobiDB-lite"/>
    </source>
</evidence>
<dbReference type="Pfam" id="PF08648">
    <property type="entry name" value="SNRNP27"/>
    <property type="match status" value="1"/>
</dbReference>
<evidence type="ECO:0000256" key="6">
    <source>
        <dbReference type="ARBA" id="ARBA00023187"/>
    </source>
</evidence>
<evidence type="ECO:0000313" key="10">
    <source>
        <dbReference type="EMBL" id="KAH7032774.1"/>
    </source>
</evidence>
<evidence type="ECO:0000256" key="4">
    <source>
        <dbReference type="ARBA" id="ARBA00011825"/>
    </source>
</evidence>
<comment type="similarity">
    <text evidence="3">Belongs to the SNUT3 family.</text>
</comment>
<feature type="region of interest" description="Disordered" evidence="8">
    <location>
        <begin position="1"/>
        <end position="249"/>
    </location>
</feature>
<evidence type="ECO:0000313" key="11">
    <source>
        <dbReference type="Proteomes" id="UP000756346"/>
    </source>
</evidence>
<evidence type="ECO:0000256" key="3">
    <source>
        <dbReference type="ARBA" id="ARBA00008218"/>
    </source>
</evidence>
<feature type="compositionally biased region" description="Basic and acidic residues" evidence="8">
    <location>
        <begin position="69"/>
        <end position="114"/>
    </location>
</feature>
<evidence type="ECO:0000256" key="7">
    <source>
        <dbReference type="ARBA" id="ARBA00023242"/>
    </source>
</evidence>
<protein>
    <recommendedName>
        <fullName evidence="9">U4/U6.U5 small nuclear ribonucleoprotein 27kDa protein domain-containing protein</fullName>
    </recommendedName>
</protein>
<keyword evidence="11" id="KW-1185">Reference proteome</keyword>
<dbReference type="GO" id="GO:0006397">
    <property type="term" value="P:mRNA processing"/>
    <property type="evidence" value="ECO:0007669"/>
    <property type="project" value="UniProtKB-KW"/>
</dbReference>
<keyword evidence="5" id="KW-0507">mRNA processing</keyword>
<dbReference type="GO" id="GO:0071011">
    <property type="term" value="C:precatalytic spliceosome"/>
    <property type="evidence" value="ECO:0007669"/>
    <property type="project" value="TreeGrafter"/>
</dbReference>
<comment type="subcellular location">
    <subcellularLocation>
        <location evidence="2">Nucleus</location>
    </subcellularLocation>
</comment>
<sequence length="302" mass="34528">MADQPRRGRNRPDSSQMWDEADRRSNHARHDRDSASGRHRNERGGGDDYSSSRRHNNNNHGNRSRSRSPRRDRDRDAGRDHRNRDRDYDRRGGHRVADGRHDGRYRDGRDDRERHSRHNHSPPPRRSRSPPRGVKEASRSEHNSPLPSRPKSDRASGKNSSSNSTPLSIKVGGHSAKNGAVAADHDARDSIDDDREQERRSRGNSAYAEERRSRSPGRQHDHDAMDEDREQVEGEDDDDEVVEDDGGMDMAAMMGFGGFGTTKGKKVTGNNAYYVRKEKKTEYRQYMNRVGGFNRPLSPTRD</sequence>
<comment type="function">
    <text evidence="1">May play a role in mRNA splicing.</text>
</comment>
<keyword evidence="6" id="KW-0508">mRNA splicing</keyword>
<name>A0A9P8YAG3_9PEZI</name>
<dbReference type="GO" id="GO:0008380">
    <property type="term" value="P:RNA splicing"/>
    <property type="evidence" value="ECO:0007669"/>
    <property type="project" value="UniProtKB-KW"/>
</dbReference>
<accession>A0A9P8YAG3</accession>
<feature type="compositionally biased region" description="Basic and acidic residues" evidence="8">
    <location>
        <begin position="183"/>
        <end position="201"/>
    </location>
</feature>
<reference evidence="10" key="1">
    <citation type="journal article" date="2021" name="Nat. Commun.">
        <title>Genetic determinants of endophytism in the Arabidopsis root mycobiome.</title>
        <authorList>
            <person name="Mesny F."/>
            <person name="Miyauchi S."/>
            <person name="Thiergart T."/>
            <person name="Pickel B."/>
            <person name="Atanasova L."/>
            <person name="Karlsson M."/>
            <person name="Huettel B."/>
            <person name="Barry K.W."/>
            <person name="Haridas S."/>
            <person name="Chen C."/>
            <person name="Bauer D."/>
            <person name="Andreopoulos W."/>
            <person name="Pangilinan J."/>
            <person name="LaButti K."/>
            <person name="Riley R."/>
            <person name="Lipzen A."/>
            <person name="Clum A."/>
            <person name="Drula E."/>
            <person name="Henrissat B."/>
            <person name="Kohler A."/>
            <person name="Grigoriev I.V."/>
            <person name="Martin F.M."/>
            <person name="Hacquard S."/>
        </authorList>
    </citation>
    <scope>NUCLEOTIDE SEQUENCE</scope>
    <source>
        <strain evidence="10">MPI-CAGE-CH-0230</strain>
    </source>
</reference>
<feature type="compositionally biased region" description="Basic residues" evidence="8">
    <location>
        <begin position="115"/>
        <end position="129"/>
    </location>
</feature>
<comment type="subunit">
    <text evidence="4">Part of a tri-snRNP complex.</text>
</comment>
<dbReference type="PANTHER" id="PTHR31077:SF1">
    <property type="entry name" value="U4_U6.U5 SMALL NUCLEAR RIBONUCLEOPROTEIN 27 KDA PROTEIN"/>
    <property type="match status" value="1"/>
</dbReference>
<organism evidence="10 11">
    <name type="scientific">Microdochium trichocladiopsis</name>
    <dbReference type="NCBI Taxonomy" id="1682393"/>
    <lineage>
        <taxon>Eukaryota</taxon>
        <taxon>Fungi</taxon>
        <taxon>Dikarya</taxon>
        <taxon>Ascomycota</taxon>
        <taxon>Pezizomycotina</taxon>
        <taxon>Sordariomycetes</taxon>
        <taxon>Xylariomycetidae</taxon>
        <taxon>Xylariales</taxon>
        <taxon>Microdochiaceae</taxon>
        <taxon>Microdochium</taxon>
    </lineage>
</organism>
<feature type="compositionally biased region" description="Basic residues" evidence="8">
    <location>
        <begin position="52"/>
        <end position="68"/>
    </location>
</feature>
<evidence type="ECO:0000256" key="1">
    <source>
        <dbReference type="ARBA" id="ARBA00003632"/>
    </source>
</evidence>
<feature type="compositionally biased region" description="Acidic residues" evidence="8">
    <location>
        <begin position="224"/>
        <end position="247"/>
    </location>
</feature>
<evidence type="ECO:0000256" key="5">
    <source>
        <dbReference type="ARBA" id="ARBA00022664"/>
    </source>
</evidence>
<gene>
    <name evidence="10" type="ORF">B0I36DRAFT_320013</name>
</gene>
<feature type="compositionally biased region" description="Basic and acidic residues" evidence="8">
    <location>
        <begin position="20"/>
        <end position="36"/>
    </location>
</feature>
<dbReference type="Proteomes" id="UP000756346">
    <property type="component" value="Unassembled WGS sequence"/>
</dbReference>
<feature type="compositionally biased region" description="Basic and acidic residues" evidence="8">
    <location>
        <begin position="133"/>
        <end position="142"/>
    </location>
</feature>
<feature type="compositionally biased region" description="Basic and acidic residues" evidence="8">
    <location>
        <begin position="1"/>
        <end position="12"/>
    </location>
</feature>